<feature type="compositionally biased region" description="Polar residues" evidence="1">
    <location>
        <begin position="86"/>
        <end position="98"/>
    </location>
</feature>
<evidence type="ECO:0000313" key="2">
    <source>
        <dbReference type="EMBL" id="OBZ67258.1"/>
    </source>
</evidence>
<accession>A0A1C7LRT8</accession>
<dbReference type="AlphaFoldDB" id="A0A1C7LRT8"/>
<evidence type="ECO:0000313" key="3">
    <source>
        <dbReference type="Proteomes" id="UP000092993"/>
    </source>
</evidence>
<reference evidence="2 3" key="1">
    <citation type="submission" date="2016-03" db="EMBL/GenBank/DDBJ databases">
        <title>Whole genome sequencing of Grifola frondosa 9006-11.</title>
        <authorList>
            <person name="Min B."/>
            <person name="Park H."/>
            <person name="Kim J.-G."/>
            <person name="Cho H."/>
            <person name="Oh Y.-L."/>
            <person name="Kong W.-S."/>
            <person name="Choi I.-G."/>
        </authorList>
    </citation>
    <scope>NUCLEOTIDE SEQUENCE [LARGE SCALE GENOMIC DNA]</scope>
    <source>
        <strain evidence="2 3">9006-11</strain>
    </source>
</reference>
<organism evidence="2 3">
    <name type="scientific">Grifola frondosa</name>
    <name type="common">Maitake</name>
    <name type="synonym">Polyporus frondosus</name>
    <dbReference type="NCBI Taxonomy" id="5627"/>
    <lineage>
        <taxon>Eukaryota</taxon>
        <taxon>Fungi</taxon>
        <taxon>Dikarya</taxon>
        <taxon>Basidiomycota</taxon>
        <taxon>Agaricomycotina</taxon>
        <taxon>Agaricomycetes</taxon>
        <taxon>Polyporales</taxon>
        <taxon>Grifolaceae</taxon>
        <taxon>Grifola</taxon>
    </lineage>
</organism>
<protein>
    <submittedName>
        <fullName evidence="2">Uncharacterized protein</fullName>
    </submittedName>
</protein>
<dbReference type="EMBL" id="LUGG01000025">
    <property type="protein sequence ID" value="OBZ67258.1"/>
    <property type="molecule type" value="Genomic_DNA"/>
</dbReference>
<keyword evidence="3" id="KW-1185">Reference proteome</keyword>
<sequence>MNPLTSDSAYTPSRLTLIANNYAGALYSDSSLQTMQCDPQFSTSGLSRRTLMASTRRTFLSEQPNNGTSLDTGYYGRNSMDIGPHATSNCHSQNQSHPISDDASHTRGAPAMYTPHMPPEDNCAPLHETLYDPLPLLTELTELRDFAQPLSSATPKAHTCDFLSTIANDYPLYCPTSPTLQAYPPSISETAYFGGKSRHGILLENVDLPAVDVLVQSSEGLLDSGVTSSGSTVVSSPAAVRDTYTTFSYLPEEYSYTFNALGLETCTA</sequence>
<dbReference type="Proteomes" id="UP000092993">
    <property type="component" value="Unassembled WGS sequence"/>
</dbReference>
<gene>
    <name evidence="2" type="ORF">A0H81_12919</name>
</gene>
<name>A0A1C7LRT8_GRIFR</name>
<feature type="region of interest" description="Disordered" evidence="1">
    <location>
        <begin position="82"/>
        <end position="109"/>
    </location>
</feature>
<proteinExistence type="predicted"/>
<evidence type="ECO:0000256" key="1">
    <source>
        <dbReference type="SAM" id="MobiDB-lite"/>
    </source>
</evidence>
<comment type="caution">
    <text evidence="2">The sequence shown here is derived from an EMBL/GenBank/DDBJ whole genome shotgun (WGS) entry which is preliminary data.</text>
</comment>